<proteinExistence type="inferred from homology"/>
<keyword evidence="10 13" id="KW-0472">Membrane</keyword>
<comment type="similarity">
    <text evidence="2">Belongs to the ERG28 family.</text>
</comment>
<evidence type="ECO:0000256" key="13">
    <source>
        <dbReference type="SAM" id="Phobius"/>
    </source>
</evidence>
<dbReference type="STRING" id="1116229.S3CH44"/>
<evidence type="ECO:0000256" key="2">
    <source>
        <dbReference type="ARBA" id="ARBA00005377"/>
    </source>
</evidence>
<accession>S3CH44</accession>
<keyword evidence="11" id="KW-1207">Sterol metabolism</keyword>
<dbReference type="RefSeq" id="XP_008088105.1">
    <property type="nucleotide sequence ID" value="XM_008089914.1"/>
</dbReference>
<evidence type="ECO:0000256" key="11">
    <source>
        <dbReference type="ARBA" id="ARBA00023166"/>
    </source>
</evidence>
<keyword evidence="15" id="KW-1185">Reference proteome</keyword>
<evidence type="ECO:0000256" key="3">
    <source>
        <dbReference type="ARBA" id="ARBA00022516"/>
    </source>
</evidence>
<evidence type="ECO:0000256" key="10">
    <source>
        <dbReference type="ARBA" id="ARBA00023136"/>
    </source>
</evidence>
<comment type="subcellular location">
    <subcellularLocation>
        <location evidence="1">Endoplasmic reticulum membrane</location>
        <topology evidence="1">Multi-pass membrane protein</topology>
    </subcellularLocation>
</comment>
<keyword evidence="7 13" id="KW-1133">Transmembrane helix</keyword>
<keyword evidence="4 13" id="KW-0812">Transmembrane</keyword>
<feature type="transmembrane region" description="Helical" evidence="13">
    <location>
        <begin position="115"/>
        <end position="133"/>
    </location>
</feature>
<evidence type="ECO:0000256" key="6">
    <source>
        <dbReference type="ARBA" id="ARBA00022955"/>
    </source>
</evidence>
<evidence type="ECO:0000313" key="14">
    <source>
        <dbReference type="EMBL" id="EPE25190.1"/>
    </source>
</evidence>
<dbReference type="KEGG" id="glz:GLAREA_11771"/>
<keyword evidence="12" id="KW-0753">Steroid metabolism</keyword>
<dbReference type="AlphaFoldDB" id="S3CH44"/>
<sequence length="136" mass="15030">MSITLPSFAGYLPLWLLLTSAAGIFNIIACYTSPTLGGRLFQGPAGKAQVSGLSSRLFATWTLTSTVVRMYAAFNLDNKEVYALAFLSYIIVWQFFLSEWLVYGTVKAGREIVPSFIVSTVGVTWMLSQWSFYTGV</sequence>
<organism evidence="14 15">
    <name type="scientific">Glarea lozoyensis (strain ATCC 20868 / MF5171)</name>
    <dbReference type="NCBI Taxonomy" id="1116229"/>
    <lineage>
        <taxon>Eukaryota</taxon>
        <taxon>Fungi</taxon>
        <taxon>Dikarya</taxon>
        <taxon>Ascomycota</taxon>
        <taxon>Pezizomycotina</taxon>
        <taxon>Leotiomycetes</taxon>
        <taxon>Helotiales</taxon>
        <taxon>Helotiaceae</taxon>
        <taxon>Glarea</taxon>
    </lineage>
</organism>
<evidence type="ECO:0000256" key="7">
    <source>
        <dbReference type="ARBA" id="ARBA00022989"/>
    </source>
</evidence>
<dbReference type="GO" id="GO:0016126">
    <property type="term" value="P:sterol biosynthetic process"/>
    <property type="evidence" value="ECO:0007669"/>
    <property type="project" value="UniProtKB-KW"/>
</dbReference>
<keyword evidence="6" id="KW-0752">Steroid biosynthesis</keyword>
<dbReference type="OrthoDB" id="6485510at2759"/>
<dbReference type="InterPro" id="IPR005352">
    <property type="entry name" value="Erg28"/>
</dbReference>
<keyword evidence="8" id="KW-0756">Sterol biosynthesis</keyword>
<gene>
    <name evidence="14" type="ORF">GLAREA_11771</name>
</gene>
<evidence type="ECO:0000256" key="8">
    <source>
        <dbReference type="ARBA" id="ARBA00023011"/>
    </source>
</evidence>
<evidence type="ECO:0000256" key="12">
    <source>
        <dbReference type="ARBA" id="ARBA00023221"/>
    </source>
</evidence>
<dbReference type="GO" id="GO:0005789">
    <property type="term" value="C:endoplasmic reticulum membrane"/>
    <property type="evidence" value="ECO:0007669"/>
    <property type="project" value="UniProtKB-SubCell"/>
</dbReference>
<name>S3CH44_GLAL2</name>
<keyword evidence="9" id="KW-0443">Lipid metabolism</keyword>
<dbReference type="PANTHER" id="PTHR15451">
    <property type="entry name" value="ERGOSTEROL BIOSYNTHETIC PROTEIN 28-RELATED"/>
    <property type="match status" value="1"/>
</dbReference>
<keyword evidence="5" id="KW-0256">Endoplasmic reticulum</keyword>
<dbReference type="eggNOG" id="KOG3455">
    <property type="taxonomic scope" value="Eukaryota"/>
</dbReference>
<dbReference type="GeneID" id="19470812"/>
<feature type="transmembrane region" description="Helical" evidence="13">
    <location>
        <begin position="84"/>
        <end position="103"/>
    </location>
</feature>
<feature type="transmembrane region" description="Helical" evidence="13">
    <location>
        <begin position="12"/>
        <end position="32"/>
    </location>
</feature>
<dbReference type="PANTHER" id="PTHR15451:SF19">
    <property type="entry name" value="ERGOSTEROL BIOSYNTHETIC PROTEIN 28 HOMOLOG"/>
    <property type="match status" value="1"/>
</dbReference>
<dbReference type="Pfam" id="PF03694">
    <property type="entry name" value="Erg28"/>
    <property type="match status" value="1"/>
</dbReference>
<evidence type="ECO:0000313" key="15">
    <source>
        <dbReference type="Proteomes" id="UP000016922"/>
    </source>
</evidence>
<evidence type="ECO:0000256" key="9">
    <source>
        <dbReference type="ARBA" id="ARBA00023098"/>
    </source>
</evidence>
<dbReference type="GO" id="GO:0030674">
    <property type="term" value="F:protein-macromolecule adaptor activity"/>
    <property type="evidence" value="ECO:0007669"/>
    <property type="project" value="TreeGrafter"/>
</dbReference>
<keyword evidence="3" id="KW-0444">Lipid biosynthesis</keyword>
<evidence type="ECO:0000256" key="1">
    <source>
        <dbReference type="ARBA" id="ARBA00004477"/>
    </source>
</evidence>
<reference evidence="14 15" key="1">
    <citation type="journal article" date="2013" name="BMC Genomics">
        <title>Genomics-driven discovery of the pneumocandin biosynthetic gene cluster in the fungus Glarea lozoyensis.</title>
        <authorList>
            <person name="Chen L."/>
            <person name="Yue Q."/>
            <person name="Zhang X."/>
            <person name="Xiang M."/>
            <person name="Wang C."/>
            <person name="Li S."/>
            <person name="Che Y."/>
            <person name="Ortiz-Lopez F.J."/>
            <person name="Bills G.F."/>
            <person name="Liu X."/>
            <person name="An Z."/>
        </authorList>
    </citation>
    <scope>NUCLEOTIDE SEQUENCE [LARGE SCALE GENOMIC DNA]</scope>
    <source>
        <strain evidence="15">ATCC 20868 / MF5171</strain>
    </source>
</reference>
<evidence type="ECO:0000256" key="4">
    <source>
        <dbReference type="ARBA" id="ARBA00022692"/>
    </source>
</evidence>
<dbReference type="Proteomes" id="UP000016922">
    <property type="component" value="Unassembled WGS sequence"/>
</dbReference>
<protein>
    <submittedName>
        <fullName evidence="14">Ergosterol biosynthesis protein Erg28</fullName>
    </submittedName>
</protein>
<dbReference type="HOGENOM" id="CLU_114589_0_0_1"/>
<dbReference type="EMBL" id="KE145372">
    <property type="protein sequence ID" value="EPE25190.1"/>
    <property type="molecule type" value="Genomic_DNA"/>
</dbReference>
<evidence type="ECO:0000256" key="5">
    <source>
        <dbReference type="ARBA" id="ARBA00022824"/>
    </source>
</evidence>
<dbReference type="OMA" id="ELMIFRT"/>